<dbReference type="Gene3D" id="3.40.50.720">
    <property type="entry name" value="NAD(P)-binding Rossmann-like Domain"/>
    <property type="match status" value="2"/>
</dbReference>
<feature type="chain" id="PRO_5045603376" description="UDP-glucose 6-dehydrogenase" evidence="4">
    <location>
        <begin position="20"/>
        <end position="418"/>
    </location>
</feature>
<comment type="similarity">
    <text evidence="3">Belongs to the UDP-glucose/GDP-mannose dehydrogenase family.</text>
</comment>
<gene>
    <name evidence="6" type="ORF">OKC24_08100</name>
</gene>
<evidence type="ECO:0000256" key="1">
    <source>
        <dbReference type="ARBA" id="ARBA00015132"/>
    </source>
</evidence>
<dbReference type="InterPro" id="IPR017476">
    <property type="entry name" value="UDP-Glc/GDP-Man"/>
</dbReference>
<dbReference type="SUPFAM" id="SSF48179">
    <property type="entry name" value="6-phosphogluconate dehydrogenase C-terminal domain-like"/>
    <property type="match status" value="1"/>
</dbReference>
<dbReference type="PANTHER" id="PTHR43750:SF3">
    <property type="entry name" value="UDP-GLUCOSE 6-DEHYDROGENASE TUAD"/>
    <property type="match status" value="1"/>
</dbReference>
<dbReference type="InterPro" id="IPR036220">
    <property type="entry name" value="UDP-Glc/GDP-Man_DH_C_sf"/>
</dbReference>
<proteinExistence type="inferred from homology"/>
<evidence type="ECO:0000256" key="3">
    <source>
        <dbReference type="PIRNR" id="PIRNR000124"/>
    </source>
</evidence>
<keyword evidence="4" id="KW-0732">Signal</keyword>
<sequence>MKIAILGKTLYAMVMAALLAECGHEVYCGQAFETNAESQCFQYDEAVIRLLQAQHQKGFLHYCDLAGLPIDIDIYLFSFSPNEEGQAVEILQQLQKRPIIHPKLMLNASTLGLHGTEKLKRYMPQDDWVYMPDIVQEGNAILSLMQAKQLVVGCADERVQSVVREFLRPIFPRQYQYLFMPVLDAEFTKFSISGMLATRISYMNDMALVAEKLGIDIEHVRQGMAADSRIGASYLYPGAGFGGENFSHDIVTLAHTVSTTGVKSQLLAQVWEINEQQKEVLFAKLWNYYHGNLTGKTVAIWGASFKENTARVQHSPIHPMLNALWAQGVTVKLHDPQALAEIEKIYGHRSDLIYCTDQYDAVHDAHALCILTAWKQYFSPNYSFLLKNMSHPLILDGRNIYNPSYVKEQGFAYMGVGR</sequence>
<evidence type="ECO:0000313" key="7">
    <source>
        <dbReference type="Proteomes" id="UP001209682"/>
    </source>
</evidence>
<comment type="caution">
    <text evidence="6">The sequence shown here is derived from an EMBL/GenBank/DDBJ whole genome shotgun (WGS) entry which is preliminary data.</text>
</comment>
<dbReference type="SUPFAM" id="SSF51735">
    <property type="entry name" value="NAD(P)-binding Rossmann-fold domains"/>
    <property type="match status" value="1"/>
</dbReference>
<keyword evidence="3" id="KW-0520">NAD</keyword>
<dbReference type="Pfam" id="PF03720">
    <property type="entry name" value="UDPG_MGDP_dh_C"/>
    <property type="match status" value="1"/>
</dbReference>
<feature type="signal peptide" evidence="4">
    <location>
        <begin position="1"/>
        <end position="19"/>
    </location>
</feature>
<evidence type="ECO:0000313" key="6">
    <source>
        <dbReference type="EMBL" id="MCW8039118.1"/>
    </source>
</evidence>
<feature type="domain" description="UDP-glucose/GDP-mannose dehydrogenase C-terminal" evidence="5">
    <location>
        <begin position="299"/>
        <end position="403"/>
    </location>
</feature>
<dbReference type="Pfam" id="PF00984">
    <property type="entry name" value="UDPG_MGDP_dh"/>
    <property type="match status" value="1"/>
</dbReference>
<dbReference type="InterPro" id="IPR014027">
    <property type="entry name" value="UDP-Glc/GDP-Man_DH_C"/>
</dbReference>
<keyword evidence="7" id="KW-1185">Reference proteome</keyword>
<protein>
    <recommendedName>
        <fullName evidence="1 3">UDP-glucose 6-dehydrogenase</fullName>
        <ecNumber evidence="3">1.1.1.22</ecNumber>
    </recommendedName>
</protein>
<dbReference type="InterPro" id="IPR014026">
    <property type="entry name" value="UDP-Glc/GDP-Man_DH_dimer"/>
</dbReference>
<comment type="catalytic activity">
    <reaction evidence="3">
        <text>UDP-alpha-D-glucose + 2 NAD(+) + H2O = UDP-alpha-D-glucuronate + 2 NADH + 3 H(+)</text>
        <dbReference type="Rhea" id="RHEA:23596"/>
        <dbReference type="ChEBI" id="CHEBI:15377"/>
        <dbReference type="ChEBI" id="CHEBI:15378"/>
        <dbReference type="ChEBI" id="CHEBI:57540"/>
        <dbReference type="ChEBI" id="CHEBI:57945"/>
        <dbReference type="ChEBI" id="CHEBI:58052"/>
        <dbReference type="ChEBI" id="CHEBI:58885"/>
        <dbReference type="EC" id="1.1.1.22"/>
    </reaction>
</comment>
<dbReference type="SMART" id="SM00984">
    <property type="entry name" value="UDPG_MGDP_dh_C"/>
    <property type="match status" value="1"/>
</dbReference>
<organism evidence="6 7">
    <name type="scientific">Acinetobacter entericus</name>
    <dbReference type="NCBI Taxonomy" id="2989714"/>
    <lineage>
        <taxon>Bacteria</taxon>
        <taxon>Pseudomonadati</taxon>
        <taxon>Pseudomonadota</taxon>
        <taxon>Gammaproteobacteria</taxon>
        <taxon>Moraxellales</taxon>
        <taxon>Moraxellaceae</taxon>
        <taxon>Acinetobacter</taxon>
    </lineage>
</organism>
<dbReference type="RefSeq" id="WP_265464964.1">
    <property type="nucleotide sequence ID" value="NZ_JAPEQW010000008.1"/>
</dbReference>
<accession>A0ABT3NHZ6</accession>
<dbReference type="InterPro" id="IPR008927">
    <property type="entry name" value="6-PGluconate_DH-like_C_sf"/>
</dbReference>
<dbReference type="PIRSF" id="PIRSF000124">
    <property type="entry name" value="UDPglc_GDPman_dh"/>
    <property type="match status" value="1"/>
</dbReference>
<dbReference type="Proteomes" id="UP001209682">
    <property type="component" value="Unassembled WGS sequence"/>
</dbReference>
<evidence type="ECO:0000256" key="4">
    <source>
        <dbReference type="SAM" id="SignalP"/>
    </source>
</evidence>
<dbReference type="SUPFAM" id="SSF52413">
    <property type="entry name" value="UDP-glucose/GDP-mannose dehydrogenase C-terminal domain"/>
    <property type="match status" value="1"/>
</dbReference>
<evidence type="ECO:0000259" key="5">
    <source>
        <dbReference type="SMART" id="SM00984"/>
    </source>
</evidence>
<reference evidence="6 7" key="1">
    <citation type="submission" date="2022-11" db="EMBL/GenBank/DDBJ databases">
        <title>Acinetobacter entericus sp. nov., isolated from the gut of the plastic-eating larvae of the Coleoptera insect Zophobas atratus.</title>
        <authorList>
            <person name="Dong X."/>
            <person name="Yang Y."/>
        </authorList>
    </citation>
    <scope>NUCLEOTIDE SEQUENCE [LARGE SCALE GENOMIC DNA]</scope>
    <source>
        <strain evidence="6 7">BIT-DXN8</strain>
    </source>
</reference>
<evidence type="ECO:0000256" key="2">
    <source>
        <dbReference type="ARBA" id="ARBA00023002"/>
    </source>
</evidence>
<dbReference type="InterPro" id="IPR036291">
    <property type="entry name" value="NAD(P)-bd_dom_sf"/>
</dbReference>
<dbReference type="EC" id="1.1.1.22" evidence="3"/>
<dbReference type="PIRSF" id="PIRSF500134">
    <property type="entry name" value="UDPglc_DH_bac"/>
    <property type="match status" value="1"/>
</dbReference>
<dbReference type="EMBL" id="JAPEQW010000008">
    <property type="protein sequence ID" value="MCW8039118.1"/>
    <property type="molecule type" value="Genomic_DNA"/>
</dbReference>
<name>A0ABT3NHZ6_9GAMM</name>
<dbReference type="Gene3D" id="1.20.5.100">
    <property type="entry name" value="Cytochrome c1, transmembrane anchor, C-terminal"/>
    <property type="match status" value="1"/>
</dbReference>
<dbReference type="PANTHER" id="PTHR43750">
    <property type="entry name" value="UDP-GLUCOSE 6-DEHYDROGENASE TUAD"/>
    <property type="match status" value="1"/>
</dbReference>
<dbReference type="InterPro" id="IPR028357">
    <property type="entry name" value="UDPglc_DH_bac"/>
</dbReference>
<keyword evidence="2 3" id="KW-0560">Oxidoreductase</keyword>